<organism evidence="1 2">
    <name type="scientific">Pseudomonas syringae pv. coriandricola</name>
    <dbReference type="NCBI Taxonomy" id="264453"/>
    <lineage>
        <taxon>Bacteria</taxon>
        <taxon>Pseudomonadati</taxon>
        <taxon>Pseudomonadota</taxon>
        <taxon>Gammaproteobacteria</taxon>
        <taxon>Pseudomonadales</taxon>
        <taxon>Pseudomonadaceae</taxon>
        <taxon>Pseudomonas</taxon>
    </lineage>
</organism>
<evidence type="ECO:0000313" key="2">
    <source>
        <dbReference type="Proteomes" id="UP000274212"/>
    </source>
</evidence>
<sequence length="40" mass="4292">MLTTNWLFVRIPASNAVYVSLSVLSTQLSIPKNTLAVGAD</sequence>
<comment type="caution">
    <text evidence="1">The sequence shown here is derived from an EMBL/GenBank/DDBJ whole genome shotgun (WGS) entry which is preliminary data.</text>
</comment>
<dbReference type="Proteomes" id="UP000274212">
    <property type="component" value="Unassembled WGS sequence"/>
</dbReference>
<dbReference type="EMBL" id="RBTT01000087">
    <property type="protein sequence ID" value="RMU10639.1"/>
    <property type="molecule type" value="Genomic_DNA"/>
</dbReference>
<name>A0A3M4TY62_9PSED</name>
<proteinExistence type="predicted"/>
<dbReference type="AlphaFoldDB" id="A0A3M4TY62"/>
<protein>
    <submittedName>
        <fullName evidence="1">Uncharacterized protein</fullName>
    </submittedName>
</protein>
<reference evidence="1 2" key="1">
    <citation type="submission" date="2018-08" db="EMBL/GenBank/DDBJ databases">
        <title>Recombination of ecologically and evolutionarily significant loci maintains genetic cohesion in the Pseudomonas syringae species complex.</title>
        <authorList>
            <person name="Dillon M."/>
            <person name="Thakur S."/>
            <person name="Almeida R.N.D."/>
            <person name="Weir B.S."/>
            <person name="Guttman D.S."/>
        </authorList>
    </citation>
    <scope>NUCLEOTIDE SEQUENCE [LARGE SCALE GENOMIC DNA]</scope>
    <source>
        <strain evidence="1 2">ICMP 9829</strain>
    </source>
</reference>
<accession>A0A3M4TY62</accession>
<evidence type="ECO:0000313" key="1">
    <source>
        <dbReference type="EMBL" id="RMU10639.1"/>
    </source>
</evidence>
<gene>
    <name evidence="1" type="ORF">ALP36_102675</name>
</gene>